<accession>A0A8S1H1D4</accession>
<keyword evidence="3" id="KW-1185">Reference proteome</keyword>
<evidence type="ECO:0000256" key="1">
    <source>
        <dbReference type="SAM" id="MobiDB-lite"/>
    </source>
</evidence>
<dbReference type="AlphaFoldDB" id="A0A8S1H1D4"/>
<dbReference type="Proteomes" id="UP000835052">
    <property type="component" value="Unassembled WGS sequence"/>
</dbReference>
<feature type="compositionally biased region" description="Basic and acidic residues" evidence="1">
    <location>
        <begin position="102"/>
        <end position="114"/>
    </location>
</feature>
<organism evidence="2 3">
    <name type="scientific">Caenorhabditis auriculariae</name>
    <dbReference type="NCBI Taxonomy" id="2777116"/>
    <lineage>
        <taxon>Eukaryota</taxon>
        <taxon>Metazoa</taxon>
        <taxon>Ecdysozoa</taxon>
        <taxon>Nematoda</taxon>
        <taxon>Chromadorea</taxon>
        <taxon>Rhabditida</taxon>
        <taxon>Rhabditina</taxon>
        <taxon>Rhabditomorpha</taxon>
        <taxon>Rhabditoidea</taxon>
        <taxon>Rhabditidae</taxon>
        <taxon>Peloderinae</taxon>
        <taxon>Caenorhabditis</taxon>
    </lineage>
</organism>
<reference evidence="2" key="1">
    <citation type="submission" date="2020-10" db="EMBL/GenBank/DDBJ databases">
        <authorList>
            <person name="Kikuchi T."/>
        </authorList>
    </citation>
    <scope>NUCLEOTIDE SEQUENCE</scope>
    <source>
        <strain evidence="2">NKZ352</strain>
    </source>
</reference>
<feature type="region of interest" description="Disordered" evidence="1">
    <location>
        <begin position="92"/>
        <end position="121"/>
    </location>
</feature>
<protein>
    <submittedName>
        <fullName evidence="2">Uncharacterized protein</fullName>
    </submittedName>
</protein>
<gene>
    <name evidence="2" type="ORF">CAUJ_LOCUS5116</name>
</gene>
<proteinExistence type="predicted"/>
<name>A0A8S1H1D4_9PELO</name>
<sequence>MHENTKVESLKPCMNGSTVKKDRRCIRAFGSLERTIDVESGCMIITKIQVEPLYNCDQVKIQISNLTRKTFNFSNISRTSAQRMTMANGLWWQTSSSPSGNEPKKKWEKGRRPDATSGHSEVSLIGDDRHCGLAFVRFTHSASLTSSRHPLRTPLPFRTITVHCFFSSFYYLSSGFPRLSGLYGNKQRMHNAINHLPTVIVL</sequence>
<dbReference type="EMBL" id="CAJGYM010000010">
    <property type="protein sequence ID" value="CAD6189197.1"/>
    <property type="molecule type" value="Genomic_DNA"/>
</dbReference>
<evidence type="ECO:0000313" key="3">
    <source>
        <dbReference type="Proteomes" id="UP000835052"/>
    </source>
</evidence>
<evidence type="ECO:0000313" key="2">
    <source>
        <dbReference type="EMBL" id="CAD6189197.1"/>
    </source>
</evidence>
<comment type="caution">
    <text evidence="2">The sequence shown here is derived from an EMBL/GenBank/DDBJ whole genome shotgun (WGS) entry which is preliminary data.</text>
</comment>